<reference evidence="2" key="1">
    <citation type="submission" date="2018-11" db="EMBL/GenBank/DDBJ databases">
        <title>Complete genome sequence of Paenibacillus sp. ML311-T8.</title>
        <authorList>
            <person name="Nam Y.-D."/>
            <person name="Kang J."/>
            <person name="Chung W.-H."/>
            <person name="Park Y.S."/>
        </authorList>
    </citation>
    <scope>NUCLEOTIDE SEQUENCE [LARGE SCALE GENOMIC DNA]</scope>
    <source>
        <strain evidence="2">ML311-T8</strain>
    </source>
</reference>
<evidence type="ECO:0000313" key="2">
    <source>
        <dbReference type="Proteomes" id="UP000426246"/>
    </source>
</evidence>
<accession>A0A6B8RR02</accession>
<name>A0A6B8RR02_9BACL</name>
<dbReference type="EMBL" id="CP034235">
    <property type="protein sequence ID" value="QGQ97816.1"/>
    <property type="molecule type" value="Genomic_DNA"/>
</dbReference>
<proteinExistence type="predicted"/>
<dbReference type="SUPFAM" id="SSF56059">
    <property type="entry name" value="Glutathione synthetase ATP-binding domain-like"/>
    <property type="match status" value="1"/>
</dbReference>
<keyword evidence="2" id="KW-1185">Reference proteome</keyword>
<dbReference type="Gene3D" id="3.30.470.20">
    <property type="entry name" value="ATP-grasp fold, B domain"/>
    <property type="match status" value="1"/>
</dbReference>
<protein>
    <submittedName>
        <fullName evidence="1">YheC/YheD family protein</fullName>
    </submittedName>
</protein>
<dbReference type="KEGG" id="ppsc:EHS13_24455"/>
<gene>
    <name evidence="1" type="ORF">EHS13_24455</name>
</gene>
<dbReference type="OrthoDB" id="7869153at2"/>
<evidence type="ECO:0000313" key="1">
    <source>
        <dbReference type="EMBL" id="QGQ97816.1"/>
    </source>
</evidence>
<dbReference type="Pfam" id="PF14398">
    <property type="entry name" value="ATPgrasp_YheCD"/>
    <property type="match status" value="1"/>
</dbReference>
<sequence length="365" mass="40836">MLTKSYQKIVGIMISPSQIGPPFTGQSLFAHLCELGTKWGILVFVFSPTHVDDKTATVQGYKYQASGWIKASFPLPDLIYDRAFFTSYPHYLRHQSAVSALQRLKKTPYLGRVLQGKWGVHKVLLKHPKLTPHIPLTKLFRQPSLLFRWLKEYSSVVLKPEAGSQGRGVLIITKSDTASYSLRGRSMQNRPIAKSFTNSFALLQWLLAFIGSRSYLIQQYLSLQTDDGNAFDIRVLMQKGRDGQWAQTGMAARVGQPTSITSNLHGGGKGAQVLPLLVKQFDSVRANQIIDTINQLSSLIPTHLEHHFGRLAELGLDIGIDQSGSIWVIEVNSKPGRAAARWFTQPAARYEAMSNPLQYARFLLQ</sequence>
<dbReference type="RefSeq" id="WP_155702916.1">
    <property type="nucleotide sequence ID" value="NZ_CP034235.1"/>
</dbReference>
<organism evidence="1 2">
    <name type="scientific">Paenibacillus psychroresistens</name>
    <dbReference type="NCBI Taxonomy" id="1778678"/>
    <lineage>
        <taxon>Bacteria</taxon>
        <taxon>Bacillati</taxon>
        <taxon>Bacillota</taxon>
        <taxon>Bacilli</taxon>
        <taxon>Bacillales</taxon>
        <taxon>Paenibacillaceae</taxon>
        <taxon>Paenibacillus</taxon>
    </lineage>
</organism>
<dbReference type="Proteomes" id="UP000426246">
    <property type="component" value="Chromosome"/>
</dbReference>
<dbReference type="InterPro" id="IPR026838">
    <property type="entry name" value="YheC/D"/>
</dbReference>
<dbReference type="AlphaFoldDB" id="A0A6B8RR02"/>